<dbReference type="PANTHER" id="PTHR10622:SF10">
    <property type="entry name" value="HET DOMAIN-CONTAINING PROTEIN"/>
    <property type="match status" value="1"/>
</dbReference>
<organism evidence="3 4">
    <name type="scientific">Suillus luteus UH-Slu-Lm8-n1</name>
    <dbReference type="NCBI Taxonomy" id="930992"/>
    <lineage>
        <taxon>Eukaryota</taxon>
        <taxon>Fungi</taxon>
        <taxon>Dikarya</taxon>
        <taxon>Basidiomycota</taxon>
        <taxon>Agaricomycotina</taxon>
        <taxon>Agaricomycetes</taxon>
        <taxon>Agaricomycetidae</taxon>
        <taxon>Boletales</taxon>
        <taxon>Suillineae</taxon>
        <taxon>Suillaceae</taxon>
        <taxon>Suillus</taxon>
    </lineage>
</organism>
<evidence type="ECO:0000313" key="3">
    <source>
        <dbReference type="EMBL" id="KIK37965.1"/>
    </source>
</evidence>
<dbReference type="Proteomes" id="UP000054485">
    <property type="component" value="Unassembled WGS sequence"/>
</dbReference>
<dbReference type="AlphaFoldDB" id="A0A0C9ZKJ1"/>
<dbReference type="PANTHER" id="PTHR10622">
    <property type="entry name" value="HET DOMAIN-CONTAINING PROTEIN"/>
    <property type="match status" value="1"/>
</dbReference>
<dbReference type="InParanoid" id="A0A0C9ZKJ1"/>
<reference evidence="4" key="2">
    <citation type="submission" date="2015-01" db="EMBL/GenBank/DDBJ databases">
        <title>Evolutionary Origins and Diversification of the Mycorrhizal Mutualists.</title>
        <authorList>
            <consortium name="DOE Joint Genome Institute"/>
            <consortium name="Mycorrhizal Genomics Consortium"/>
            <person name="Kohler A."/>
            <person name="Kuo A."/>
            <person name="Nagy L.G."/>
            <person name="Floudas D."/>
            <person name="Copeland A."/>
            <person name="Barry K.W."/>
            <person name="Cichocki N."/>
            <person name="Veneault-Fourrey C."/>
            <person name="LaButti K."/>
            <person name="Lindquist E.A."/>
            <person name="Lipzen A."/>
            <person name="Lundell T."/>
            <person name="Morin E."/>
            <person name="Murat C."/>
            <person name="Riley R."/>
            <person name="Ohm R."/>
            <person name="Sun H."/>
            <person name="Tunlid A."/>
            <person name="Henrissat B."/>
            <person name="Grigoriev I.V."/>
            <person name="Hibbett D.S."/>
            <person name="Martin F."/>
        </authorList>
    </citation>
    <scope>NUCLEOTIDE SEQUENCE [LARGE SCALE GENOMIC DNA]</scope>
    <source>
        <strain evidence="4">UH-Slu-Lm8-n1</strain>
    </source>
</reference>
<reference evidence="3 4" key="1">
    <citation type="submission" date="2014-04" db="EMBL/GenBank/DDBJ databases">
        <authorList>
            <consortium name="DOE Joint Genome Institute"/>
            <person name="Kuo A."/>
            <person name="Ruytinx J."/>
            <person name="Rineau F."/>
            <person name="Colpaert J."/>
            <person name="Kohler A."/>
            <person name="Nagy L.G."/>
            <person name="Floudas D."/>
            <person name="Copeland A."/>
            <person name="Barry K.W."/>
            <person name="Cichocki N."/>
            <person name="Veneault-Fourrey C."/>
            <person name="LaButti K."/>
            <person name="Lindquist E.A."/>
            <person name="Lipzen A."/>
            <person name="Lundell T."/>
            <person name="Morin E."/>
            <person name="Murat C."/>
            <person name="Sun H."/>
            <person name="Tunlid A."/>
            <person name="Henrissat B."/>
            <person name="Grigoriev I.V."/>
            <person name="Hibbett D.S."/>
            <person name="Martin F."/>
            <person name="Nordberg H.P."/>
            <person name="Cantor M.N."/>
            <person name="Hua S.X."/>
        </authorList>
    </citation>
    <scope>NUCLEOTIDE SEQUENCE [LARGE SCALE GENOMIC DNA]</scope>
    <source>
        <strain evidence="3 4">UH-Slu-Lm8-n1</strain>
    </source>
</reference>
<dbReference type="SUPFAM" id="SSF48452">
    <property type="entry name" value="TPR-like"/>
    <property type="match status" value="1"/>
</dbReference>
<evidence type="ECO:0000256" key="1">
    <source>
        <dbReference type="SAM" id="MobiDB-lite"/>
    </source>
</evidence>
<evidence type="ECO:0000313" key="4">
    <source>
        <dbReference type="Proteomes" id="UP000054485"/>
    </source>
</evidence>
<dbReference type="HOGENOM" id="CLU_000288_138_6_1"/>
<evidence type="ECO:0000259" key="2">
    <source>
        <dbReference type="Pfam" id="PF06985"/>
    </source>
</evidence>
<dbReference type="InterPro" id="IPR011990">
    <property type="entry name" value="TPR-like_helical_dom_sf"/>
</dbReference>
<gene>
    <name evidence="3" type="ORF">CY34DRAFT_417437</name>
</gene>
<dbReference type="STRING" id="930992.A0A0C9ZKJ1"/>
<keyword evidence="4" id="KW-1185">Reference proteome</keyword>
<accession>A0A0C9ZKJ1</accession>
<dbReference type="EMBL" id="KN835419">
    <property type="protein sequence ID" value="KIK37965.1"/>
    <property type="molecule type" value="Genomic_DNA"/>
</dbReference>
<sequence length="696" mass="78663">MREPIGTNGLLAHRLGRGFSHTAKCEGTQPEGRDGSRRCFHPSSSGRGDAINRDMVIDIDMAIDPSLAGKDPKFNSVVQSAYSSKVNAEKMLWEAALRGAQEVIVLKPSSYLGYQLKYAALHGAHRYDEAIEAFEIMLSKLDDAPDTRLRKLRQQYSSLSEADSAIRKAIHAQFDNAPLRLIDTTAGLLCDREAQICTFKLSTEYKGLLSLIINHAEIQMEPIKNVVESYFRCAMLSHRWEGNEPLLYDIKDKVVYKLNPANGIVKLQSFCETARDTGYRWAWVDTCCIDQKNNVELQKSLNSMFDWYRHSALTIVYLSDVPPLSQSGALAKSAWNTRGWTLPEFLAPKIVLFYQNDWTLYLGDSSPNHKESDTIMQELKDATGIDTLALTDFRPGMTDAREKLRWASARVTAEQEDVAYSLFGIFDVHLPIIYGEKKQNALGRLLQEIVAQSGDITALDWVGKSSEFNSCLPADILTYQTPPCALPSLAEDDIQASVSELQNVVDIDEALRLYGQLDNLGVPHFTNRRLRLPCIVFSVTEVKRSRAHDQEAYFAYEVKANGVRDLLITTEDKLARFSRARSTLQTFLLVRPWHPELLELPDFKDNSHWSMSSWSVRESVSRDSRSVFSDETGRTGLQSRVLRLIVRLGQPFRAFLLARQRDGEYKRIASDRDIIAQVKEVASSVHKMHVRTLEIS</sequence>
<protein>
    <recommendedName>
        <fullName evidence="2">Heterokaryon incompatibility domain-containing protein</fullName>
    </recommendedName>
</protein>
<dbReference type="InterPro" id="IPR010730">
    <property type="entry name" value="HET"/>
</dbReference>
<feature type="region of interest" description="Disordered" evidence="1">
    <location>
        <begin position="21"/>
        <end position="47"/>
    </location>
</feature>
<name>A0A0C9ZKJ1_9AGAM</name>
<proteinExistence type="predicted"/>
<dbReference type="Pfam" id="PF06985">
    <property type="entry name" value="HET"/>
    <property type="match status" value="1"/>
</dbReference>
<feature type="domain" description="Heterokaryon incompatibility" evidence="2">
    <location>
        <begin position="235"/>
        <end position="320"/>
    </location>
</feature>
<dbReference type="OrthoDB" id="2423701at2759"/>